<dbReference type="RefSeq" id="WP_283536243.1">
    <property type="nucleotide sequence ID" value="NZ_CP073633.1"/>
</dbReference>
<dbReference type="Proteomes" id="UP001223720">
    <property type="component" value="Chromosome"/>
</dbReference>
<protein>
    <submittedName>
        <fullName evidence="1">Uncharacterized protein</fullName>
    </submittedName>
</protein>
<proteinExistence type="predicted"/>
<gene>
    <name evidence="1" type="ORF">KEC54_13680</name>
</gene>
<organism evidence="1 2">
    <name type="scientific">Methylorubrum extorquens</name>
    <name type="common">Methylobacterium dichloromethanicum</name>
    <name type="synonym">Methylobacterium extorquens</name>
    <dbReference type="NCBI Taxonomy" id="408"/>
    <lineage>
        <taxon>Bacteria</taxon>
        <taxon>Pseudomonadati</taxon>
        <taxon>Pseudomonadota</taxon>
        <taxon>Alphaproteobacteria</taxon>
        <taxon>Hyphomicrobiales</taxon>
        <taxon>Methylobacteriaceae</taxon>
        <taxon>Methylorubrum</taxon>
    </lineage>
</organism>
<evidence type="ECO:0000313" key="1">
    <source>
        <dbReference type="EMBL" id="WHQ72518.1"/>
    </source>
</evidence>
<evidence type="ECO:0000313" key="2">
    <source>
        <dbReference type="Proteomes" id="UP001223720"/>
    </source>
</evidence>
<name>A0AAX3WLN4_METEX</name>
<dbReference type="EMBL" id="CP073633">
    <property type="protein sequence ID" value="WHQ72518.1"/>
    <property type="molecule type" value="Genomic_DNA"/>
</dbReference>
<accession>A0AAX3WLN4</accession>
<dbReference type="AlphaFoldDB" id="A0AAX3WLN4"/>
<reference evidence="1" key="1">
    <citation type="journal article" date="2022" name="Biotechnol. Bioprocess Eng.">
        <title>Pan-genome Analysis Reveals Comparative Genomic Features of Central Metabolic Pathways in Methylorubrum extorquens.</title>
        <authorList>
            <person name="Lee G.M."/>
            <person name="Scott-Nevros Z.K."/>
            <person name="Lee S.-M."/>
            <person name="Kim D."/>
        </authorList>
    </citation>
    <scope>NUCLEOTIDE SEQUENCE</scope>
    <source>
        <strain evidence="1">ATCC 55366</strain>
    </source>
</reference>
<sequence>MPISPAAPNFPLDVRTGAGIRAVREGAAWRFDLNDEPILTTGTGAFFQVATEAGRTKLRNGLTVTIQADREFLGVPYIEIDDNAPVRWVDVDGTPLARVVVGRVYRISYDLAQDVMRSDVLSLVNNANLGPMAGATLKGNPGATPGGPQDIPLSLLAAPGNPIGDEIKDRVRFEEAPPLINERVARSQLYRRKVRYEVPLCPGFIQDALVAAGHTLPAYPTGKAANHATNDLWVCESFVAAGGATKGILCWYDITNRASPVLKTWWYTGQYSREGIVYREIGGRRYLDQLGDSYPFRTDITSVPPAGSSPATQVFTSAFPSYFEICWTGSNYVYMARDIQNPGALPVKAQFIVADADFNKVTDLRFPFNAIGSYFGRIQDYGPKCQGIDWSPKLGAFVLGCGGDYRPTPARLPEYRLRQSKQQGLIICGPNGDIITSALCDPEVALALTGAQIGRTIAVHECEGVRTDPSNGKLYAIWQTLAPDEWATVGRTRGVVITEELCADDDAVDYAIGATALKGSFDGRSRVHVAPFGRQLTHPIVGTPITNVNELADMAIECSLLDTYFSGYNTPITDLNGDAIPHSNGYIRASYSVSANFRLEINFQGGGARTYSFSGMGGIFHEGNSPNRAQATTPVYDGPSGIRYGGGASPTIDPVAAAVDGYSIDPAGIVKMHRGASTALGLGRGASDGYSLTLSRAGTLIGGLNHNGSTVRLHTSPTTYFGIISGSPEGVAGGSPGSVLMNTVNGAMYRKASGNGNTGWVTP</sequence>